<feature type="compositionally biased region" description="Acidic residues" evidence="1">
    <location>
        <begin position="149"/>
        <end position="165"/>
    </location>
</feature>
<dbReference type="AlphaFoldDB" id="A0AA51ULU5"/>
<proteinExistence type="predicted"/>
<dbReference type="KEGG" id="mseb:RE474_03200"/>
<feature type="compositionally biased region" description="Low complexity" evidence="1">
    <location>
        <begin position="12"/>
        <end position="21"/>
    </location>
</feature>
<keyword evidence="3" id="KW-1185">Reference proteome</keyword>
<feature type="region of interest" description="Disordered" evidence="1">
    <location>
        <begin position="1"/>
        <end position="22"/>
    </location>
</feature>
<feature type="region of interest" description="Disordered" evidence="1">
    <location>
        <begin position="148"/>
        <end position="167"/>
    </location>
</feature>
<dbReference type="EMBL" id="CP133592">
    <property type="protein sequence ID" value="WMW25740.1"/>
    <property type="molecule type" value="Genomic_DNA"/>
</dbReference>
<name>A0AA51ULU5_9EURY</name>
<dbReference type="RefSeq" id="WP_309311542.1">
    <property type="nucleotide sequence ID" value="NZ_CP133592.1"/>
</dbReference>
<gene>
    <name evidence="2" type="ORF">RE474_03200</name>
</gene>
<dbReference type="GeneID" id="84231691"/>
<organism evidence="2 3">
    <name type="scientific">Methanolobus sediminis</name>
    <dbReference type="NCBI Taxonomy" id="3072978"/>
    <lineage>
        <taxon>Archaea</taxon>
        <taxon>Methanobacteriati</taxon>
        <taxon>Methanobacteriota</taxon>
        <taxon>Stenosarchaea group</taxon>
        <taxon>Methanomicrobia</taxon>
        <taxon>Methanosarcinales</taxon>
        <taxon>Methanosarcinaceae</taxon>
        <taxon>Methanolobus</taxon>
    </lineage>
</organism>
<dbReference type="Proteomes" id="UP001182908">
    <property type="component" value="Chromosome"/>
</dbReference>
<accession>A0AA51ULU5</accession>
<evidence type="ECO:0000313" key="3">
    <source>
        <dbReference type="Proteomes" id="UP001182908"/>
    </source>
</evidence>
<reference evidence="2 3" key="1">
    <citation type="submission" date="2023-08" db="EMBL/GenBank/DDBJ databases">
        <title>Methanolobus mangrovi sp. nov. and Methanolobus sediminis sp. nov, two novel methylotrophic methanogens isolated from mangrove sediments in China.</title>
        <authorList>
            <person name="Zhou J."/>
        </authorList>
    </citation>
    <scope>NUCLEOTIDE SEQUENCE [LARGE SCALE GENOMIC DNA]</scope>
    <source>
        <strain evidence="2 3">FTZ6</strain>
    </source>
</reference>
<protein>
    <submittedName>
        <fullName evidence="2">Uncharacterized protein</fullName>
    </submittedName>
</protein>
<evidence type="ECO:0000256" key="1">
    <source>
        <dbReference type="SAM" id="MobiDB-lite"/>
    </source>
</evidence>
<evidence type="ECO:0000313" key="2">
    <source>
        <dbReference type="EMBL" id="WMW25740.1"/>
    </source>
</evidence>
<sequence length="195" mass="21253">MAEDNSDNASVTEDTTTETSSGKFRLAPSISLTSTKNYVEKTDPAIITLSMINPAANDVNLDVDVIIKAPSGVYVTATTFASSGSNQNIGHFTVRPGQENHVSIQITSTELGEKALESQVIYYPEGNKDEYMMLQQTMSVFVKEKSDEITPDPVDDEEESSEETTETNLTIPGFSFLSSVICVSAFVLFRKTKSN</sequence>